<comment type="subcellular location">
    <subcellularLocation>
        <location evidence="1">Cell outer membrane</location>
    </subcellularLocation>
</comment>
<protein>
    <submittedName>
        <fullName evidence="7">RagB/SusD family nutrient uptake outer membrane protein</fullName>
    </submittedName>
</protein>
<evidence type="ECO:0000256" key="5">
    <source>
        <dbReference type="ARBA" id="ARBA00023237"/>
    </source>
</evidence>
<reference evidence="7" key="1">
    <citation type="journal article" date="2021" name="PeerJ">
        <title>Extensive microbial diversity within the chicken gut microbiome revealed by metagenomics and culture.</title>
        <authorList>
            <person name="Gilroy R."/>
            <person name="Ravi A."/>
            <person name="Getino M."/>
            <person name="Pursley I."/>
            <person name="Horton D.L."/>
            <person name="Alikhan N.F."/>
            <person name="Baker D."/>
            <person name="Gharbi K."/>
            <person name="Hall N."/>
            <person name="Watson M."/>
            <person name="Adriaenssens E.M."/>
            <person name="Foster-Nyarko E."/>
            <person name="Jarju S."/>
            <person name="Secka A."/>
            <person name="Antonio M."/>
            <person name="Oren A."/>
            <person name="Chaudhuri R.R."/>
            <person name="La Ragione R."/>
            <person name="Hildebrand F."/>
            <person name="Pallen M.J."/>
        </authorList>
    </citation>
    <scope>NUCLEOTIDE SEQUENCE</scope>
    <source>
        <strain evidence="7">4100</strain>
    </source>
</reference>
<gene>
    <name evidence="7" type="ORF">K8V47_06775</name>
</gene>
<sequence length="598" mass="67205">MKTINHIAGLLGAAAIAVGAWSCTDLDEITFDRIDATTYYQDENSVKGAVASIYSSAAGSFLEYFWYLNEFPADQITWRTWNGGAWGYDEAAKFVLSSQTWNSESVIIRQAWEHAWETIGLCNLLINDLEALDPAEIGMSDASLRSYIAEVRTMRAWAYYNNFELWGGALPLNVSVGNDIPGSADPDFNRGCSIIWQFIADELDGCYMDLAAEDGSSATRNRMNRGMNRMLKMRLLLNSQLFTGVDRYAECATLCQEIIGGTYGVYDLASDYRDIYGINNVTCPEVVFAFAMEAGHATNNNRDTPFLPYNYDEMFDFSCDQSGWNCVCLVPSKDNTGTLVPNAGSEGAKSFLFDYGDKLGAPFDRMNDADIRKQPFTCDAAGNWKGIFAMGAQTNYQTGEPVLADADLQDKPLIYVDQVGTFLNLGRALEPVMSPRWGQTNSGFRVLRYPIYPSSVGFDYRDADQVEFRLAEVYYTLAECRMRAGDAGGAKTLVNDVRQRYFAAADAAALEQPGPGFDSFDMDWMLSEWGLEYLDEGRRRRTDLRRFDKFTQGQWWFFGRATETDRSLPATRDRRYEWYPLPQAALMVNPGLVQNPNY</sequence>
<evidence type="ECO:0000256" key="2">
    <source>
        <dbReference type="ARBA" id="ARBA00006275"/>
    </source>
</evidence>
<reference evidence="7" key="2">
    <citation type="submission" date="2021-09" db="EMBL/GenBank/DDBJ databases">
        <authorList>
            <person name="Gilroy R."/>
        </authorList>
    </citation>
    <scope>NUCLEOTIDE SEQUENCE</scope>
    <source>
        <strain evidence="7">4100</strain>
    </source>
</reference>
<evidence type="ECO:0000313" key="7">
    <source>
        <dbReference type="EMBL" id="HJE39442.1"/>
    </source>
</evidence>
<dbReference type="InterPro" id="IPR011990">
    <property type="entry name" value="TPR-like_helical_dom_sf"/>
</dbReference>
<organism evidence="7 8">
    <name type="scientific">Candidatus Amulumruptor caecigallinarius</name>
    <dbReference type="NCBI Taxonomy" id="2109911"/>
    <lineage>
        <taxon>Bacteria</taxon>
        <taxon>Pseudomonadati</taxon>
        <taxon>Bacteroidota</taxon>
        <taxon>Bacteroidia</taxon>
        <taxon>Bacteroidales</taxon>
        <taxon>Muribaculaceae</taxon>
        <taxon>Candidatus Amulumruptor</taxon>
    </lineage>
</organism>
<comment type="similarity">
    <text evidence="2">Belongs to the SusD family.</text>
</comment>
<proteinExistence type="inferred from homology"/>
<dbReference type="Pfam" id="PF07980">
    <property type="entry name" value="SusD_RagB"/>
    <property type="match status" value="1"/>
</dbReference>
<feature type="domain" description="RagB/SusD" evidence="6">
    <location>
        <begin position="284"/>
        <end position="598"/>
    </location>
</feature>
<keyword evidence="4" id="KW-0472">Membrane</keyword>
<dbReference type="AlphaFoldDB" id="A0A921EAX4"/>
<evidence type="ECO:0000313" key="8">
    <source>
        <dbReference type="Proteomes" id="UP000711407"/>
    </source>
</evidence>
<dbReference type="Proteomes" id="UP000711407">
    <property type="component" value="Unassembled WGS sequence"/>
</dbReference>
<dbReference type="GO" id="GO:0009279">
    <property type="term" value="C:cell outer membrane"/>
    <property type="evidence" value="ECO:0007669"/>
    <property type="project" value="UniProtKB-SubCell"/>
</dbReference>
<evidence type="ECO:0000259" key="6">
    <source>
        <dbReference type="Pfam" id="PF07980"/>
    </source>
</evidence>
<dbReference type="SUPFAM" id="SSF48452">
    <property type="entry name" value="TPR-like"/>
    <property type="match status" value="1"/>
</dbReference>
<evidence type="ECO:0000256" key="4">
    <source>
        <dbReference type="ARBA" id="ARBA00023136"/>
    </source>
</evidence>
<dbReference type="Gene3D" id="1.25.40.390">
    <property type="match status" value="1"/>
</dbReference>
<keyword evidence="5" id="KW-0998">Cell outer membrane</keyword>
<comment type="caution">
    <text evidence="7">The sequence shown here is derived from an EMBL/GenBank/DDBJ whole genome shotgun (WGS) entry which is preliminary data.</text>
</comment>
<accession>A0A921EAX4</accession>
<evidence type="ECO:0000256" key="1">
    <source>
        <dbReference type="ARBA" id="ARBA00004442"/>
    </source>
</evidence>
<evidence type="ECO:0000256" key="3">
    <source>
        <dbReference type="ARBA" id="ARBA00022729"/>
    </source>
</evidence>
<name>A0A921EAX4_9BACT</name>
<dbReference type="EMBL" id="DYXT01000034">
    <property type="protein sequence ID" value="HJE39442.1"/>
    <property type="molecule type" value="Genomic_DNA"/>
</dbReference>
<dbReference type="InterPro" id="IPR012944">
    <property type="entry name" value="SusD_RagB_dom"/>
</dbReference>
<keyword evidence="3" id="KW-0732">Signal</keyword>